<evidence type="ECO:0000313" key="3">
    <source>
        <dbReference type="Proteomes" id="UP000197208"/>
    </source>
</evidence>
<dbReference type="GO" id="GO:0003677">
    <property type="term" value="F:DNA binding"/>
    <property type="evidence" value="ECO:0007669"/>
    <property type="project" value="InterPro"/>
</dbReference>
<dbReference type="AlphaFoldDB" id="A0A246BS06"/>
<dbReference type="NCBIfam" id="NF033573">
    <property type="entry name" value="transpos_IS200"/>
    <property type="match status" value="1"/>
</dbReference>
<proteinExistence type="predicted"/>
<reference evidence="2 3" key="1">
    <citation type="submission" date="2017-05" db="EMBL/GenBank/DDBJ databases">
        <title>De novo genome assembly of Deniococcus indicus strain DR1.</title>
        <authorList>
            <person name="Chauhan D."/>
            <person name="Yennamalli R.M."/>
            <person name="Priyadarshini R."/>
        </authorList>
    </citation>
    <scope>NUCLEOTIDE SEQUENCE [LARGE SCALE GENOMIC DNA]</scope>
    <source>
        <strain evidence="2 3">DR1</strain>
    </source>
</reference>
<gene>
    <name evidence="2" type="ORF">CBQ26_01975</name>
</gene>
<dbReference type="RefSeq" id="WP_088246935.1">
    <property type="nucleotide sequence ID" value="NZ_NHMK01000007.1"/>
</dbReference>
<protein>
    <recommendedName>
        <fullName evidence="1">Transposase IS200-like domain-containing protein</fullName>
    </recommendedName>
</protein>
<comment type="caution">
    <text evidence="2">The sequence shown here is derived from an EMBL/GenBank/DDBJ whole genome shotgun (WGS) entry which is preliminary data.</text>
</comment>
<sequence>MQNNRKLGVSLVKIEYSYVWCTKRSIGVLISDVKVRLEELILEKLTEIGCSIIVLKVHSAYVEMKVNAPENISPLVIIHNVKKHSSRFLRKEFQHVRRMPSLWTRIHMVQTGSTLSSSDLKSFLRSQKLTD</sequence>
<dbReference type="SUPFAM" id="SSF143422">
    <property type="entry name" value="Transposase IS200-like"/>
    <property type="match status" value="1"/>
</dbReference>
<dbReference type="EMBL" id="NHMK01000007">
    <property type="protein sequence ID" value="OWL98467.1"/>
    <property type="molecule type" value="Genomic_DNA"/>
</dbReference>
<dbReference type="Gene3D" id="3.30.70.1290">
    <property type="entry name" value="Transposase IS200-like"/>
    <property type="match status" value="1"/>
</dbReference>
<evidence type="ECO:0000259" key="1">
    <source>
        <dbReference type="Pfam" id="PF01797"/>
    </source>
</evidence>
<dbReference type="OrthoDB" id="9798161at2"/>
<keyword evidence="3" id="KW-1185">Reference proteome</keyword>
<accession>A0A246BS06</accession>
<feature type="domain" description="Transposase IS200-like" evidence="1">
    <location>
        <begin position="12"/>
        <end position="127"/>
    </location>
</feature>
<dbReference type="GO" id="GO:0004803">
    <property type="term" value="F:transposase activity"/>
    <property type="evidence" value="ECO:0007669"/>
    <property type="project" value="InterPro"/>
</dbReference>
<dbReference type="GO" id="GO:0006313">
    <property type="term" value="P:DNA transposition"/>
    <property type="evidence" value="ECO:0007669"/>
    <property type="project" value="InterPro"/>
</dbReference>
<dbReference type="PANTHER" id="PTHR33360">
    <property type="entry name" value="TRANSPOSASE FOR INSERTION SEQUENCE ELEMENT IS200"/>
    <property type="match status" value="1"/>
</dbReference>
<evidence type="ECO:0000313" key="2">
    <source>
        <dbReference type="EMBL" id="OWL98467.1"/>
    </source>
</evidence>
<name>A0A246BS06_9DEIO</name>
<dbReference type="Proteomes" id="UP000197208">
    <property type="component" value="Unassembled WGS sequence"/>
</dbReference>
<dbReference type="InterPro" id="IPR002686">
    <property type="entry name" value="Transposase_17"/>
</dbReference>
<dbReference type="InterPro" id="IPR036515">
    <property type="entry name" value="Transposase_17_sf"/>
</dbReference>
<organism evidence="2 3">
    <name type="scientific">Deinococcus indicus</name>
    <dbReference type="NCBI Taxonomy" id="223556"/>
    <lineage>
        <taxon>Bacteria</taxon>
        <taxon>Thermotogati</taxon>
        <taxon>Deinococcota</taxon>
        <taxon>Deinococci</taxon>
        <taxon>Deinococcales</taxon>
        <taxon>Deinococcaceae</taxon>
        <taxon>Deinococcus</taxon>
    </lineage>
</organism>
<dbReference type="Pfam" id="PF01797">
    <property type="entry name" value="Y1_Tnp"/>
    <property type="match status" value="1"/>
</dbReference>
<dbReference type="PANTHER" id="PTHR33360:SF2">
    <property type="entry name" value="TRANSPOSASE FOR INSERTION SEQUENCE ELEMENT IS200"/>
    <property type="match status" value="1"/>
</dbReference>